<evidence type="ECO:0000256" key="5">
    <source>
        <dbReference type="ARBA" id="ARBA00023004"/>
    </source>
</evidence>
<evidence type="ECO:0000256" key="1">
    <source>
        <dbReference type="ARBA" id="ARBA00003532"/>
    </source>
</evidence>
<evidence type="ECO:0000256" key="3">
    <source>
        <dbReference type="ARBA" id="ARBA00022485"/>
    </source>
</evidence>
<organism evidence="8 9">
    <name type="scientific">Desulforamulus putei DSM 12395</name>
    <dbReference type="NCBI Taxonomy" id="1121429"/>
    <lineage>
        <taxon>Bacteria</taxon>
        <taxon>Bacillati</taxon>
        <taxon>Bacillota</taxon>
        <taxon>Clostridia</taxon>
        <taxon>Eubacteriales</taxon>
        <taxon>Peptococcaceae</taxon>
        <taxon>Desulforamulus</taxon>
    </lineage>
</organism>
<evidence type="ECO:0000256" key="2">
    <source>
        <dbReference type="ARBA" id="ARBA00013529"/>
    </source>
</evidence>
<comment type="function">
    <text evidence="1">Ferredoxins are iron-sulfur proteins that transfer electrons in a wide variety of metabolic reactions.</text>
</comment>
<gene>
    <name evidence="8" type="ORF">SAMN02745133_01847</name>
</gene>
<keyword evidence="5" id="KW-0408">Iron</keyword>
<keyword evidence="9" id="KW-1185">Reference proteome</keyword>
<evidence type="ECO:0000256" key="6">
    <source>
        <dbReference type="ARBA" id="ARBA00023014"/>
    </source>
</evidence>
<proteinExistence type="predicted"/>
<feature type="domain" description="4Fe-4S ferredoxin-type" evidence="7">
    <location>
        <begin position="343"/>
        <end position="370"/>
    </location>
</feature>
<evidence type="ECO:0000256" key="4">
    <source>
        <dbReference type="ARBA" id="ARBA00022723"/>
    </source>
</evidence>
<feature type="domain" description="4Fe-4S ferredoxin-type" evidence="7">
    <location>
        <begin position="312"/>
        <end position="341"/>
    </location>
</feature>
<dbReference type="Pfam" id="PF04015">
    <property type="entry name" value="DUF362"/>
    <property type="match status" value="1"/>
</dbReference>
<protein>
    <recommendedName>
        <fullName evidence="2">Ferredoxin</fullName>
    </recommendedName>
</protein>
<dbReference type="GO" id="GO:0051539">
    <property type="term" value="F:4 iron, 4 sulfur cluster binding"/>
    <property type="evidence" value="ECO:0007669"/>
    <property type="project" value="UniProtKB-KW"/>
</dbReference>
<keyword evidence="3" id="KW-0004">4Fe-4S</keyword>
<dbReference type="PROSITE" id="PS51379">
    <property type="entry name" value="4FE4S_FER_2"/>
    <property type="match status" value="2"/>
</dbReference>
<dbReference type="PROSITE" id="PS00198">
    <property type="entry name" value="4FE4S_FER_1"/>
    <property type="match status" value="1"/>
</dbReference>
<dbReference type="Pfam" id="PF13237">
    <property type="entry name" value="Fer4_10"/>
    <property type="match status" value="1"/>
</dbReference>
<evidence type="ECO:0000259" key="7">
    <source>
        <dbReference type="PROSITE" id="PS51379"/>
    </source>
</evidence>
<dbReference type="PANTHER" id="PTHR24960">
    <property type="entry name" value="PHOTOSYSTEM I IRON-SULFUR CENTER-RELATED"/>
    <property type="match status" value="1"/>
</dbReference>
<dbReference type="OrthoDB" id="9807879at2"/>
<name>A0A1M4YZQ2_9FIRM</name>
<dbReference type="InterPro" id="IPR017896">
    <property type="entry name" value="4Fe4S_Fe-S-bd"/>
</dbReference>
<dbReference type="EMBL" id="FQUY01000012">
    <property type="protein sequence ID" value="SHF11289.1"/>
    <property type="molecule type" value="Genomic_DNA"/>
</dbReference>
<dbReference type="AlphaFoldDB" id="A0A1M4YZQ2"/>
<dbReference type="InterPro" id="IPR017900">
    <property type="entry name" value="4Fe4S_Fe_S_CS"/>
</dbReference>
<dbReference type="STRING" id="1121429.SAMN02745133_01847"/>
<dbReference type="Proteomes" id="UP000184148">
    <property type="component" value="Unassembled WGS sequence"/>
</dbReference>
<dbReference type="InterPro" id="IPR007160">
    <property type="entry name" value="DUF362"/>
</dbReference>
<dbReference type="GO" id="GO:0046872">
    <property type="term" value="F:metal ion binding"/>
    <property type="evidence" value="ECO:0007669"/>
    <property type="project" value="UniProtKB-KW"/>
</dbReference>
<dbReference type="RefSeq" id="WP_073239015.1">
    <property type="nucleotide sequence ID" value="NZ_FQUY01000012.1"/>
</dbReference>
<evidence type="ECO:0000313" key="8">
    <source>
        <dbReference type="EMBL" id="SHF11289.1"/>
    </source>
</evidence>
<reference evidence="9" key="1">
    <citation type="submission" date="2016-11" db="EMBL/GenBank/DDBJ databases">
        <authorList>
            <person name="Varghese N."/>
            <person name="Submissions S."/>
        </authorList>
    </citation>
    <scope>NUCLEOTIDE SEQUENCE [LARGE SCALE GENOMIC DNA]</scope>
    <source>
        <strain evidence="9">DSM 12395</strain>
    </source>
</reference>
<dbReference type="Gene3D" id="3.30.70.20">
    <property type="match status" value="1"/>
</dbReference>
<sequence>MPENPTVAVSRCADYDQQQVAASLDRLLQHFGGMQSFIRPGQIVAVKPNLIAKKKPEEAATTHPSVVEAVVTLVQKAGGKPFIVDSPGGPSSKGLLNAVYRATGMAAVAERTGCGLSLDTTEMTLAHPGGKAVKQLTVLKALAEADVIIGLPKLKTHCMTRYTGAVKLMYGAIPGLKKAQYHFNMQRLEQFSNLLIDINTLLPTSLTVMDAVVGMEGDGPTAGSPREVGLLLASPSPYALDVVCANLIGINPTGLPFIRLSMERGLCPEPSGIHLTGDPLPEITPPFRLPAHRQVDFDIPGPFKGLISKLQPRPVFSPELCIGCGECHRCCPANAIEMAEGLPRVKLNSCIRCFCCQELCPHRAVSVYQSWLGKRLLR</sequence>
<accession>A0A1M4YZQ2</accession>
<evidence type="ECO:0000313" key="9">
    <source>
        <dbReference type="Proteomes" id="UP000184148"/>
    </source>
</evidence>
<dbReference type="InterPro" id="IPR050157">
    <property type="entry name" value="PSI_iron-sulfur_center"/>
</dbReference>
<keyword evidence="4" id="KW-0479">Metal-binding</keyword>
<keyword evidence="6" id="KW-0411">Iron-sulfur</keyword>
<dbReference type="SUPFAM" id="SSF54862">
    <property type="entry name" value="4Fe-4S ferredoxins"/>
    <property type="match status" value="1"/>
</dbReference>